<accession>A0ABD2L5B8</accession>
<name>A0ABD2L5B8_9BILA</name>
<evidence type="ECO:0000256" key="1">
    <source>
        <dbReference type="SAM" id="MobiDB-lite"/>
    </source>
</evidence>
<feature type="compositionally biased region" description="Basic and acidic residues" evidence="1">
    <location>
        <begin position="175"/>
        <end position="184"/>
    </location>
</feature>
<reference evidence="2 3" key="1">
    <citation type="submission" date="2024-10" db="EMBL/GenBank/DDBJ databases">
        <authorList>
            <person name="Kim D."/>
        </authorList>
    </citation>
    <scope>NUCLEOTIDE SEQUENCE [LARGE SCALE GENOMIC DNA]</scope>
    <source>
        <strain evidence="2">BH-2024</strain>
    </source>
</reference>
<gene>
    <name evidence="2" type="ORF">niasHT_018247</name>
</gene>
<protein>
    <submittedName>
        <fullName evidence="2">Uncharacterized protein</fullName>
    </submittedName>
</protein>
<comment type="caution">
    <text evidence="2">The sequence shown here is derived from an EMBL/GenBank/DDBJ whole genome shotgun (WGS) entry which is preliminary data.</text>
</comment>
<keyword evidence="3" id="KW-1185">Reference proteome</keyword>
<evidence type="ECO:0000313" key="3">
    <source>
        <dbReference type="Proteomes" id="UP001620626"/>
    </source>
</evidence>
<organism evidence="2 3">
    <name type="scientific">Heterodera trifolii</name>
    <dbReference type="NCBI Taxonomy" id="157864"/>
    <lineage>
        <taxon>Eukaryota</taxon>
        <taxon>Metazoa</taxon>
        <taxon>Ecdysozoa</taxon>
        <taxon>Nematoda</taxon>
        <taxon>Chromadorea</taxon>
        <taxon>Rhabditida</taxon>
        <taxon>Tylenchina</taxon>
        <taxon>Tylenchomorpha</taxon>
        <taxon>Tylenchoidea</taxon>
        <taxon>Heteroderidae</taxon>
        <taxon>Heteroderinae</taxon>
        <taxon>Heterodera</taxon>
    </lineage>
</organism>
<dbReference type="EMBL" id="JBICBT010000541">
    <property type="protein sequence ID" value="KAL3110417.1"/>
    <property type="molecule type" value="Genomic_DNA"/>
</dbReference>
<feature type="region of interest" description="Disordered" evidence="1">
    <location>
        <begin position="156"/>
        <end position="184"/>
    </location>
</feature>
<dbReference type="AlphaFoldDB" id="A0ABD2L5B8"/>
<feature type="compositionally biased region" description="Basic and acidic residues" evidence="1">
    <location>
        <begin position="22"/>
        <end position="71"/>
    </location>
</feature>
<evidence type="ECO:0000313" key="2">
    <source>
        <dbReference type="EMBL" id="KAL3110417.1"/>
    </source>
</evidence>
<dbReference type="Proteomes" id="UP001620626">
    <property type="component" value="Unassembled WGS sequence"/>
</dbReference>
<sequence>MEVADGSPARRAMEGEVESLEEEGHRRWLVEKVDEDGRVESSLEKGEERLTGEEEGWEGPKHRGGEGDDSGRMASAPCQPNKIGAIAKEGVCGKIGHLSSIHRPPSQFLTHSFLLIHSFIHSSSSLPNTFLPLPSPSPVFLRRRQIVVVDTDDDDKWRLSSSSSCRGSDGGGALRRIDDGDGNG</sequence>
<proteinExistence type="predicted"/>
<feature type="region of interest" description="Disordered" evidence="1">
    <location>
        <begin position="1"/>
        <end position="73"/>
    </location>
</feature>